<dbReference type="SUPFAM" id="SSF52540">
    <property type="entry name" value="P-loop containing nucleoside triphosphate hydrolases"/>
    <property type="match status" value="1"/>
</dbReference>
<dbReference type="SMART" id="SM00382">
    <property type="entry name" value="AAA"/>
    <property type="match status" value="1"/>
</dbReference>
<feature type="domain" description="AAA+ ATPase" evidence="2">
    <location>
        <begin position="208"/>
        <end position="390"/>
    </location>
</feature>
<dbReference type="PANTHER" id="PTHR32039">
    <property type="entry name" value="MAGNESIUM-CHELATASE SUBUNIT CHLI"/>
    <property type="match status" value="1"/>
</dbReference>
<dbReference type="Pfam" id="PF01078">
    <property type="entry name" value="Mg_chelatase"/>
    <property type="match status" value="1"/>
</dbReference>
<gene>
    <name evidence="3" type="ORF">NJQ99_08295</name>
</gene>
<dbReference type="PANTHER" id="PTHR32039:SF7">
    <property type="entry name" value="COMPETENCE PROTEIN COMM"/>
    <property type="match status" value="1"/>
</dbReference>
<comment type="caution">
    <text evidence="3">The sequence shown here is derived from an EMBL/GenBank/DDBJ whole genome shotgun (WGS) entry which is preliminary data.</text>
</comment>
<protein>
    <submittedName>
        <fullName evidence="3">YifB family Mg chelatase-like AAA ATPase</fullName>
    </submittedName>
</protein>
<evidence type="ECO:0000313" key="4">
    <source>
        <dbReference type="Proteomes" id="UP001055804"/>
    </source>
</evidence>
<reference evidence="3" key="1">
    <citation type="submission" date="2022-06" db="EMBL/GenBank/DDBJ databases">
        <title>Isolation and Genomics of Futiania mangrovii gen. nov., sp. nov., a Rare and Metabolically-versatile member in the Class Alphaproteobacteria.</title>
        <authorList>
            <person name="Liu L."/>
            <person name="Huang W.-C."/>
            <person name="Pan J."/>
            <person name="Li J."/>
            <person name="Huang Y."/>
            <person name="Du H."/>
            <person name="Liu Y."/>
            <person name="Li M."/>
        </authorList>
    </citation>
    <scope>NUCLEOTIDE SEQUENCE</scope>
    <source>
        <strain evidence="3">FT118</strain>
    </source>
</reference>
<dbReference type="RefSeq" id="WP_269332363.1">
    <property type="nucleotide sequence ID" value="NZ_JAMZFT010000002.1"/>
</dbReference>
<dbReference type="InterPro" id="IPR004482">
    <property type="entry name" value="Mg_chelat-rel"/>
</dbReference>
<proteinExistence type="inferred from homology"/>
<evidence type="ECO:0000259" key="2">
    <source>
        <dbReference type="SMART" id="SM00382"/>
    </source>
</evidence>
<keyword evidence="4" id="KW-1185">Reference proteome</keyword>
<dbReference type="InterPro" id="IPR027417">
    <property type="entry name" value="P-loop_NTPase"/>
</dbReference>
<organism evidence="3 4">
    <name type="scientific">Futiania mangrovi</name>
    <dbReference type="NCBI Taxonomy" id="2959716"/>
    <lineage>
        <taxon>Bacteria</taxon>
        <taxon>Pseudomonadati</taxon>
        <taxon>Pseudomonadota</taxon>
        <taxon>Alphaproteobacteria</taxon>
        <taxon>Futianiales</taxon>
        <taxon>Futianiaceae</taxon>
        <taxon>Futiania</taxon>
    </lineage>
</organism>
<dbReference type="InterPro" id="IPR000523">
    <property type="entry name" value="Mg_chelatse_chII-like_cat_dom"/>
</dbReference>
<sequence length="509" mass="53108">MTAHVHTVAFQGIEAVPVEVQVQITSGLPAFAIVGLADKAVSEARERVRAALGAIGLALPPKRITVNLAPADLPKEGSHYDLPIALGVMIAAGAAPSEAGQSHLVLGELGLDGRIAPVAGVLPAAVSALQQDRGIVCPAACGPEAAWAGDLDIVAAPSLLALLNHLRGTQVLSRPAPGAVTDGRAQLDLRDIKGQESARRALEVAAAGGHNLLMLGPPGSGKSMLAARLPGLLPPLDPSEALEVSMIASVAGLLEGGRISRTRPYRAPHHSASQAAMVGGGRRALPGEVSLAHLGVLFLDELPEFNRVVLDSLRQPLETGRTEVARANAHVTYPSRVQLVAAMNPCRCGHLGDPALACGRAPKCARDYQARLSGPLLDRFDLRIEVPPVSAADLALPPAAEGSAEAAARIARARDIQRRRYRNAAGPVRIRTNAEAEGQVLDAAAKPDPAGVKLLEEAAVQFRLTARGYMRVLRVARTLADLDPAHDPDRPPTRLHVAEALGYRVTALA</sequence>
<dbReference type="CDD" id="cd00009">
    <property type="entry name" value="AAA"/>
    <property type="match status" value="1"/>
</dbReference>
<accession>A0A9J6PK05</accession>
<comment type="similarity">
    <text evidence="1">Belongs to the Mg-chelatase subunits D/I family. ComM subfamily.</text>
</comment>
<dbReference type="SUPFAM" id="SSF54211">
    <property type="entry name" value="Ribosomal protein S5 domain 2-like"/>
    <property type="match status" value="1"/>
</dbReference>
<dbReference type="InterPro" id="IPR014721">
    <property type="entry name" value="Ribsml_uS5_D2-typ_fold_subgr"/>
</dbReference>
<dbReference type="Pfam" id="PF13335">
    <property type="entry name" value="Mg_chelatase_C"/>
    <property type="match status" value="1"/>
</dbReference>
<dbReference type="Proteomes" id="UP001055804">
    <property type="component" value="Unassembled WGS sequence"/>
</dbReference>
<dbReference type="Pfam" id="PF13541">
    <property type="entry name" value="ChlI"/>
    <property type="match status" value="1"/>
</dbReference>
<dbReference type="InterPro" id="IPR045006">
    <property type="entry name" value="CHLI-like"/>
</dbReference>
<dbReference type="InterPro" id="IPR020568">
    <property type="entry name" value="Ribosomal_Su5_D2-typ_SF"/>
</dbReference>
<dbReference type="NCBIfam" id="TIGR00368">
    <property type="entry name" value="YifB family Mg chelatase-like AAA ATPase"/>
    <property type="match status" value="1"/>
</dbReference>
<dbReference type="AlphaFoldDB" id="A0A9J6PK05"/>
<evidence type="ECO:0000313" key="3">
    <source>
        <dbReference type="EMBL" id="MCP1336402.1"/>
    </source>
</evidence>
<dbReference type="Gene3D" id="3.40.50.300">
    <property type="entry name" value="P-loop containing nucleotide triphosphate hydrolases"/>
    <property type="match status" value="1"/>
</dbReference>
<dbReference type="InterPro" id="IPR025158">
    <property type="entry name" value="Mg_chelat-rel_C"/>
</dbReference>
<evidence type="ECO:0000256" key="1">
    <source>
        <dbReference type="ARBA" id="ARBA00006354"/>
    </source>
</evidence>
<name>A0A9J6PK05_9PROT</name>
<dbReference type="EMBL" id="JAMZFT010000002">
    <property type="protein sequence ID" value="MCP1336402.1"/>
    <property type="molecule type" value="Genomic_DNA"/>
</dbReference>
<dbReference type="Gene3D" id="3.30.230.10">
    <property type="match status" value="1"/>
</dbReference>
<dbReference type="InterPro" id="IPR003593">
    <property type="entry name" value="AAA+_ATPase"/>
</dbReference>
<dbReference type="GO" id="GO:0005524">
    <property type="term" value="F:ATP binding"/>
    <property type="evidence" value="ECO:0007669"/>
    <property type="project" value="InterPro"/>
</dbReference>